<dbReference type="Pfam" id="PF07714">
    <property type="entry name" value="PK_Tyr_Ser-Thr"/>
    <property type="match status" value="1"/>
</dbReference>
<reference evidence="2" key="1">
    <citation type="submission" date="2023-03" db="EMBL/GenBank/DDBJ databases">
        <authorList>
            <person name="Steffen K."/>
            <person name="Cardenas P."/>
        </authorList>
    </citation>
    <scope>NUCLEOTIDE SEQUENCE</scope>
</reference>
<dbReference type="AlphaFoldDB" id="A0AA35R069"/>
<gene>
    <name evidence="2" type="ORF">GBAR_LOCUS2600</name>
</gene>
<dbReference type="PANTHER" id="PTHR24416">
    <property type="entry name" value="TYROSINE-PROTEIN KINASE RECEPTOR"/>
    <property type="match status" value="1"/>
</dbReference>
<dbReference type="SUPFAM" id="SSF56112">
    <property type="entry name" value="Protein kinase-like (PK-like)"/>
    <property type="match status" value="1"/>
</dbReference>
<accession>A0AA35R069</accession>
<organism evidence="2 3">
    <name type="scientific">Geodia barretti</name>
    <name type="common">Barrett's horny sponge</name>
    <dbReference type="NCBI Taxonomy" id="519541"/>
    <lineage>
        <taxon>Eukaryota</taxon>
        <taxon>Metazoa</taxon>
        <taxon>Porifera</taxon>
        <taxon>Demospongiae</taxon>
        <taxon>Heteroscleromorpha</taxon>
        <taxon>Tetractinellida</taxon>
        <taxon>Astrophorina</taxon>
        <taxon>Geodiidae</taxon>
        <taxon>Geodia</taxon>
    </lineage>
</organism>
<name>A0AA35R069_GEOBA</name>
<protein>
    <submittedName>
        <fullName evidence="2">Ephrin type-A receptor 5</fullName>
    </submittedName>
</protein>
<dbReference type="PANTHER" id="PTHR24416:SF611">
    <property type="entry name" value="TYROSINE-PROTEIN KINASE TRANSMEMBRANE RECEPTOR ROR"/>
    <property type="match status" value="1"/>
</dbReference>
<dbReference type="GO" id="GO:0043235">
    <property type="term" value="C:receptor complex"/>
    <property type="evidence" value="ECO:0007669"/>
    <property type="project" value="TreeGrafter"/>
</dbReference>
<dbReference type="EMBL" id="CASHTH010000355">
    <property type="protein sequence ID" value="CAI7999048.1"/>
    <property type="molecule type" value="Genomic_DNA"/>
</dbReference>
<dbReference type="GO" id="GO:0005886">
    <property type="term" value="C:plasma membrane"/>
    <property type="evidence" value="ECO:0007669"/>
    <property type="project" value="TreeGrafter"/>
</dbReference>
<keyword evidence="2" id="KW-0675">Receptor</keyword>
<dbReference type="InterPro" id="IPR001245">
    <property type="entry name" value="Ser-Thr/Tyr_kinase_cat_dom"/>
</dbReference>
<keyword evidence="3" id="KW-1185">Reference proteome</keyword>
<evidence type="ECO:0000313" key="3">
    <source>
        <dbReference type="Proteomes" id="UP001174909"/>
    </source>
</evidence>
<feature type="domain" description="Serine-threonine/tyrosine-protein kinase catalytic" evidence="1">
    <location>
        <begin position="1"/>
        <end position="65"/>
    </location>
</feature>
<dbReference type="Proteomes" id="UP001174909">
    <property type="component" value="Unassembled WGS sequence"/>
</dbReference>
<evidence type="ECO:0000313" key="2">
    <source>
        <dbReference type="EMBL" id="CAI7999048.1"/>
    </source>
</evidence>
<dbReference type="InterPro" id="IPR011009">
    <property type="entry name" value="Kinase-like_dom_sf"/>
</dbReference>
<dbReference type="GO" id="GO:0007169">
    <property type="term" value="P:cell surface receptor protein tyrosine kinase signaling pathway"/>
    <property type="evidence" value="ECO:0007669"/>
    <property type="project" value="TreeGrafter"/>
</dbReference>
<dbReference type="InterPro" id="IPR050122">
    <property type="entry name" value="RTK"/>
</dbReference>
<proteinExistence type="predicted"/>
<sequence length="93" mass="10379">MYEIWSLGHKPYEGYTNPQIQSLVERGERLAPPPGCPRPLYSLMINCWHPEHSCRPSFLNLLKTLSRGSSELLAWDGSLEAGLDKTVGAPLEA</sequence>
<feature type="non-terminal residue" evidence="2">
    <location>
        <position position="1"/>
    </location>
</feature>
<dbReference type="GO" id="GO:0004714">
    <property type="term" value="F:transmembrane receptor protein tyrosine kinase activity"/>
    <property type="evidence" value="ECO:0007669"/>
    <property type="project" value="TreeGrafter"/>
</dbReference>
<evidence type="ECO:0000259" key="1">
    <source>
        <dbReference type="Pfam" id="PF07714"/>
    </source>
</evidence>
<comment type="caution">
    <text evidence="2">The sequence shown here is derived from an EMBL/GenBank/DDBJ whole genome shotgun (WGS) entry which is preliminary data.</text>
</comment>
<dbReference type="Gene3D" id="1.10.510.10">
    <property type="entry name" value="Transferase(Phosphotransferase) domain 1"/>
    <property type="match status" value="1"/>
</dbReference>